<dbReference type="RefSeq" id="WP_060459789.1">
    <property type="nucleotide sequence ID" value="NZ_AP014808.1"/>
</dbReference>
<keyword evidence="1" id="KW-0808">Transferase</keyword>
<proteinExistence type="predicted"/>
<name>A0A0D6A4X7_9LACO</name>
<protein>
    <submittedName>
        <fullName evidence="3">PTS system mannose/fructose/sorbose-specific-specific IIA component</fullName>
    </submittedName>
</protein>
<dbReference type="Gene3D" id="3.40.50.510">
    <property type="entry name" value="Phosphotransferase system, mannose-type IIA component"/>
    <property type="match status" value="1"/>
</dbReference>
<dbReference type="GO" id="GO:0016020">
    <property type="term" value="C:membrane"/>
    <property type="evidence" value="ECO:0007669"/>
    <property type="project" value="InterPro"/>
</dbReference>
<feature type="domain" description="PTS EIIA type-4" evidence="2">
    <location>
        <begin position="1"/>
        <end position="130"/>
    </location>
</feature>
<dbReference type="AlphaFoldDB" id="A0A0D6A4X7"/>
<dbReference type="GO" id="GO:0009401">
    <property type="term" value="P:phosphoenolpyruvate-dependent sugar phosphotransferase system"/>
    <property type="evidence" value="ECO:0007669"/>
    <property type="project" value="InterPro"/>
</dbReference>
<organism evidence="3 4">
    <name type="scientific">Lactobacillus acetotolerans</name>
    <dbReference type="NCBI Taxonomy" id="1600"/>
    <lineage>
        <taxon>Bacteria</taxon>
        <taxon>Bacillati</taxon>
        <taxon>Bacillota</taxon>
        <taxon>Bacilli</taxon>
        <taxon>Lactobacillales</taxon>
        <taxon>Lactobacillaceae</taxon>
        <taxon>Lactobacillus</taxon>
    </lineage>
</organism>
<reference evidence="3 4" key="1">
    <citation type="submission" date="2015-03" db="EMBL/GenBank/DDBJ databases">
        <title>Complete genome sequence of Lactobacillus acetotolerans NBRC 13120.</title>
        <authorList>
            <person name="Toh H."/>
            <person name="Morita H."/>
            <person name="Fujita N."/>
        </authorList>
    </citation>
    <scope>NUCLEOTIDE SEQUENCE [LARGE SCALE GENOMIC DNA]</scope>
    <source>
        <strain evidence="3 4">NBRC 13120</strain>
    </source>
</reference>
<keyword evidence="4" id="KW-1185">Reference proteome</keyword>
<dbReference type="GO" id="GO:0016740">
    <property type="term" value="F:transferase activity"/>
    <property type="evidence" value="ECO:0007669"/>
    <property type="project" value="UniProtKB-KW"/>
</dbReference>
<dbReference type="InterPro" id="IPR036662">
    <property type="entry name" value="PTS_EIIA_man-typ_sf"/>
</dbReference>
<gene>
    <name evidence="3" type="ORF">LBAT_1483</name>
</gene>
<dbReference type="STRING" id="1600.LBAT_1483"/>
<evidence type="ECO:0000259" key="2">
    <source>
        <dbReference type="PROSITE" id="PS51096"/>
    </source>
</evidence>
<evidence type="ECO:0000313" key="3">
    <source>
        <dbReference type="EMBL" id="BAQ57872.1"/>
    </source>
</evidence>
<dbReference type="InterPro" id="IPR051471">
    <property type="entry name" value="Bacterial_PTS_sugar_comp"/>
</dbReference>
<evidence type="ECO:0000313" key="4">
    <source>
        <dbReference type="Proteomes" id="UP000035709"/>
    </source>
</evidence>
<dbReference type="PROSITE" id="PS51096">
    <property type="entry name" value="PTS_EIIA_TYPE_4"/>
    <property type="match status" value="1"/>
</dbReference>
<dbReference type="PANTHER" id="PTHR33799:SF1">
    <property type="entry name" value="PTS SYSTEM MANNOSE-SPECIFIC EIIAB COMPONENT-RELATED"/>
    <property type="match status" value="1"/>
</dbReference>
<dbReference type="KEGG" id="lae:LBAT_1483"/>
<sequence length="148" mass="16147">MKYIILVSHGRFAEGLKTSLEMFSGDTSKRVFALCLHNGKSADDFKAKVESSLDDHQFKDGDEFIVLSDIIGGSPLTTFLNVFSERGLLDRSVVLGGMNFTMALTATVSLDTMDKEAIAKKSLSEAKAALQQYQVPKASDSDDDDDDI</sequence>
<evidence type="ECO:0000256" key="1">
    <source>
        <dbReference type="ARBA" id="ARBA00022679"/>
    </source>
</evidence>
<dbReference type="EMBL" id="AP014808">
    <property type="protein sequence ID" value="BAQ57872.1"/>
    <property type="molecule type" value="Genomic_DNA"/>
</dbReference>
<dbReference type="SUPFAM" id="SSF53062">
    <property type="entry name" value="PTS system fructose IIA component-like"/>
    <property type="match status" value="1"/>
</dbReference>
<dbReference type="OrthoDB" id="6623712at2"/>
<dbReference type="Pfam" id="PF03610">
    <property type="entry name" value="EIIA-man"/>
    <property type="match status" value="1"/>
</dbReference>
<dbReference type="PATRIC" id="fig|1600.4.peg.1514"/>
<dbReference type="PANTHER" id="PTHR33799">
    <property type="entry name" value="PTS PERMEASE-RELATED-RELATED"/>
    <property type="match status" value="1"/>
</dbReference>
<dbReference type="InterPro" id="IPR004701">
    <property type="entry name" value="PTS_EIIA_man-typ"/>
</dbReference>
<dbReference type="Proteomes" id="UP000035709">
    <property type="component" value="Chromosome"/>
</dbReference>
<accession>A0A0D6A4X7</accession>